<evidence type="ECO:0000313" key="2">
    <source>
        <dbReference type="Proteomes" id="UP000256328"/>
    </source>
</evidence>
<dbReference type="EMBL" id="PDLN01000009">
    <property type="protein sequence ID" value="RDW76043.1"/>
    <property type="molecule type" value="Genomic_DNA"/>
</dbReference>
<comment type="caution">
    <text evidence="1">The sequence shown here is derived from an EMBL/GenBank/DDBJ whole genome shotgun (WGS) entry which is preliminary data.</text>
</comment>
<reference evidence="1 2" key="1">
    <citation type="journal article" date="2018" name="IMA Fungus">
        <title>IMA Genome-F 9: Draft genome sequence of Annulohypoxylon stygium, Aspergillus mulundensis, Berkeleyomyces basicola (syn. Thielaviopsis basicola), Ceratocystis smalleyi, two Cercospora beticola strains, Coleophoma cylindrospora, Fusarium fracticaudum, Phialophora cf. hyalina, and Morchella septimelata.</title>
        <authorList>
            <person name="Wingfield B.D."/>
            <person name="Bills G.F."/>
            <person name="Dong Y."/>
            <person name="Huang W."/>
            <person name="Nel W.J."/>
            <person name="Swalarsk-Parry B.S."/>
            <person name="Vaghefi N."/>
            <person name="Wilken P.M."/>
            <person name="An Z."/>
            <person name="de Beer Z.W."/>
            <person name="De Vos L."/>
            <person name="Chen L."/>
            <person name="Duong T.A."/>
            <person name="Gao Y."/>
            <person name="Hammerbacher A."/>
            <person name="Kikkert J.R."/>
            <person name="Li Y."/>
            <person name="Li H."/>
            <person name="Li K."/>
            <person name="Li Q."/>
            <person name="Liu X."/>
            <person name="Ma X."/>
            <person name="Naidoo K."/>
            <person name="Pethybridge S.J."/>
            <person name="Sun J."/>
            <person name="Steenkamp E.T."/>
            <person name="van der Nest M.A."/>
            <person name="van Wyk S."/>
            <person name="Wingfield M.J."/>
            <person name="Xiong C."/>
            <person name="Yue Q."/>
            <person name="Zhang X."/>
        </authorList>
    </citation>
    <scope>NUCLEOTIDE SEQUENCE [LARGE SCALE GENOMIC DNA]</scope>
    <source>
        <strain evidence="1 2">BP5796</strain>
    </source>
</reference>
<dbReference type="PANTHER" id="PTHR37852">
    <property type="entry name" value="YALI0B21208P"/>
    <property type="match status" value="1"/>
</dbReference>
<proteinExistence type="predicted"/>
<gene>
    <name evidence="1" type="ORF">BP5796_06864</name>
</gene>
<dbReference type="OrthoDB" id="5584028at2759"/>
<dbReference type="PANTHER" id="PTHR37852:SF1">
    <property type="entry name" value="HIG1 DOMAIN-CONTAINING PROTEIN"/>
    <property type="match status" value="1"/>
</dbReference>
<protein>
    <submittedName>
        <fullName evidence="1">Uncharacterized protein</fullName>
    </submittedName>
</protein>
<dbReference type="AlphaFoldDB" id="A0A3D8RPQ8"/>
<accession>A0A3D8RPQ8</accession>
<keyword evidence="2" id="KW-1185">Reference proteome</keyword>
<sequence length="210" mass="22781">MDDIKDLEEQRLQQLYEKESAEVRKDSRMSLPFAARLSTAMAVSFAAGVGLGLSHGSQAAGLRFRAEHAHKLPTTQQGWFLYHKSKNYHMFLGGIKDGLKMGAKVSMGTAAFFSIEDLLDRYRGTKDFLNTVVASLSVTGGFSLWNQFSLTAAARTARTGLVIGLAYGLVQDALGAARGRRPEYANLIFGRSDVTNGNAVTGSDPVTTRV</sequence>
<name>A0A3D8RPQ8_9HELO</name>
<dbReference type="Proteomes" id="UP000256328">
    <property type="component" value="Unassembled WGS sequence"/>
</dbReference>
<organism evidence="1 2">
    <name type="scientific">Coleophoma crateriformis</name>
    <dbReference type="NCBI Taxonomy" id="565419"/>
    <lineage>
        <taxon>Eukaryota</taxon>
        <taxon>Fungi</taxon>
        <taxon>Dikarya</taxon>
        <taxon>Ascomycota</taxon>
        <taxon>Pezizomycotina</taxon>
        <taxon>Leotiomycetes</taxon>
        <taxon>Helotiales</taxon>
        <taxon>Dermateaceae</taxon>
        <taxon>Coleophoma</taxon>
    </lineage>
</organism>
<evidence type="ECO:0000313" key="1">
    <source>
        <dbReference type="EMBL" id="RDW76043.1"/>
    </source>
</evidence>